<dbReference type="GO" id="GO:0045499">
    <property type="term" value="F:chemorepellent activity"/>
    <property type="evidence" value="ECO:0007669"/>
    <property type="project" value="TreeGrafter"/>
</dbReference>
<dbReference type="SUPFAM" id="SSF101912">
    <property type="entry name" value="Sema domain"/>
    <property type="match status" value="1"/>
</dbReference>
<dbReference type="PANTHER" id="PTHR11036">
    <property type="entry name" value="SEMAPHORIN"/>
    <property type="match status" value="1"/>
</dbReference>
<reference evidence="4 5" key="1">
    <citation type="submission" date="2015-07" db="EMBL/GenBank/DDBJ databases">
        <title>The genome of Melipona quadrifasciata.</title>
        <authorList>
            <person name="Pan H."/>
            <person name="Kapheim K."/>
        </authorList>
    </citation>
    <scope>NUCLEOTIDE SEQUENCE [LARGE SCALE GENOMIC DNA]</scope>
    <source>
        <strain evidence="4">0111107301</strain>
        <tissue evidence="4">Whole body</tissue>
    </source>
</reference>
<dbReference type="InterPro" id="IPR015943">
    <property type="entry name" value="WD40/YVTN_repeat-like_dom_sf"/>
</dbReference>
<dbReference type="InterPro" id="IPR036352">
    <property type="entry name" value="Semap_dom_sf"/>
</dbReference>
<dbReference type="PROSITE" id="PS51004">
    <property type="entry name" value="SEMA"/>
    <property type="match status" value="1"/>
</dbReference>
<dbReference type="InterPro" id="IPR001627">
    <property type="entry name" value="Semap_dom"/>
</dbReference>
<keyword evidence="5" id="KW-1185">Reference proteome</keyword>
<dbReference type="InterPro" id="IPR027231">
    <property type="entry name" value="Semaphorin"/>
</dbReference>
<dbReference type="GO" id="GO:0030215">
    <property type="term" value="F:semaphorin receptor binding"/>
    <property type="evidence" value="ECO:0007669"/>
    <property type="project" value="InterPro"/>
</dbReference>
<dbReference type="EMBL" id="KQ435794">
    <property type="protein sequence ID" value="KOX74036.1"/>
    <property type="molecule type" value="Genomic_DNA"/>
</dbReference>
<evidence type="ECO:0000259" key="3">
    <source>
        <dbReference type="PROSITE" id="PS51004"/>
    </source>
</evidence>
<dbReference type="STRING" id="166423.A0A0M9A0S9"/>
<keyword evidence="1" id="KW-0221">Differentiation</keyword>
<dbReference type="OrthoDB" id="9988752at2759"/>
<evidence type="ECO:0000256" key="1">
    <source>
        <dbReference type="ARBA" id="ARBA00022782"/>
    </source>
</evidence>
<dbReference type="Gene3D" id="2.130.10.10">
    <property type="entry name" value="YVTN repeat-like/Quinoprotein amine dehydrogenase"/>
    <property type="match status" value="1"/>
</dbReference>
<dbReference type="PANTHER" id="PTHR11036:SF131">
    <property type="entry name" value="MIP07328P"/>
    <property type="match status" value="1"/>
</dbReference>
<dbReference type="Proteomes" id="UP000053105">
    <property type="component" value="Unassembled WGS sequence"/>
</dbReference>
<evidence type="ECO:0000313" key="5">
    <source>
        <dbReference type="Proteomes" id="UP000053105"/>
    </source>
</evidence>
<evidence type="ECO:0000256" key="2">
    <source>
        <dbReference type="PROSITE-ProRule" id="PRU00352"/>
    </source>
</evidence>
<dbReference type="GO" id="GO:0030335">
    <property type="term" value="P:positive regulation of cell migration"/>
    <property type="evidence" value="ECO:0007669"/>
    <property type="project" value="TreeGrafter"/>
</dbReference>
<dbReference type="GO" id="GO:0005886">
    <property type="term" value="C:plasma membrane"/>
    <property type="evidence" value="ECO:0007669"/>
    <property type="project" value="TreeGrafter"/>
</dbReference>
<accession>A0A0M9A0S9</accession>
<organism evidence="4 5">
    <name type="scientific">Melipona quadrifasciata</name>
    <dbReference type="NCBI Taxonomy" id="166423"/>
    <lineage>
        <taxon>Eukaryota</taxon>
        <taxon>Metazoa</taxon>
        <taxon>Ecdysozoa</taxon>
        <taxon>Arthropoda</taxon>
        <taxon>Hexapoda</taxon>
        <taxon>Insecta</taxon>
        <taxon>Pterygota</taxon>
        <taxon>Neoptera</taxon>
        <taxon>Endopterygota</taxon>
        <taxon>Hymenoptera</taxon>
        <taxon>Apocrita</taxon>
        <taxon>Aculeata</taxon>
        <taxon>Apoidea</taxon>
        <taxon>Anthophila</taxon>
        <taxon>Apidae</taxon>
        <taxon>Melipona</taxon>
    </lineage>
</organism>
<dbReference type="AlphaFoldDB" id="A0A0M9A0S9"/>
<protein>
    <submittedName>
        <fullName evidence="4">Semaphorin-1A</fullName>
    </submittedName>
</protein>
<feature type="domain" description="Sema" evidence="3">
    <location>
        <begin position="1"/>
        <end position="85"/>
    </location>
</feature>
<proteinExistence type="predicted"/>
<name>A0A0M9A0S9_9HYME</name>
<comment type="caution">
    <text evidence="2">Lacks conserved residue(s) required for the propagation of feature annotation.</text>
</comment>
<gene>
    <name evidence="4" type="ORF">WN51_14116</name>
</gene>
<evidence type="ECO:0000313" key="4">
    <source>
        <dbReference type="EMBL" id="KOX74036.1"/>
    </source>
</evidence>
<dbReference type="GO" id="GO:0007411">
    <property type="term" value="P:axon guidance"/>
    <property type="evidence" value="ECO:0007669"/>
    <property type="project" value="TreeGrafter"/>
</dbReference>
<dbReference type="GO" id="GO:0071526">
    <property type="term" value="P:semaphorin-plexin signaling pathway"/>
    <property type="evidence" value="ECO:0007669"/>
    <property type="project" value="TreeGrafter"/>
</dbReference>
<sequence>MDGLGLCPYDPRHNSTAVFVEGQLYAATVADFSGGEPLIHREKIRTERSDLNQLNGPNFVSSFAYEDYVFFFYRETAVEYMNCGKFGQCNLYAKNLGMAFVGTKVWQCNLQIEIKFWLKARANVKIAIYLICYVYILCYVDQYCNINVLHSLIIFVYIRKTIRQTISDKRTDTLLKMYDKILTNVKIFVNVIEETEIYLNRASSTCVSLRKRELADPRRSGVTKFMMEQEAQDPVSKAKWLMLDGYWSRMEYPSGEKVVFQYRCKNVKKHTEQRH</sequence>